<proteinExistence type="inferred from homology"/>
<protein>
    <recommendedName>
        <fullName evidence="2">Terpene synthase</fullName>
        <ecNumber evidence="2">4.2.3.-</ecNumber>
    </recommendedName>
</protein>
<dbReference type="SUPFAM" id="SSF48576">
    <property type="entry name" value="Terpenoid synthases"/>
    <property type="match status" value="1"/>
</dbReference>
<dbReference type="Gene3D" id="1.10.600.10">
    <property type="entry name" value="Farnesyl Diphosphate Synthase"/>
    <property type="match status" value="1"/>
</dbReference>
<dbReference type="SFLD" id="SFLDG01020">
    <property type="entry name" value="Terpene_Cyclase_Like_2"/>
    <property type="match status" value="1"/>
</dbReference>
<organism evidence="3 4">
    <name type="scientific">Streptomyces pathocidini</name>
    <dbReference type="NCBI Taxonomy" id="1650571"/>
    <lineage>
        <taxon>Bacteria</taxon>
        <taxon>Bacillati</taxon>
        <taxon>Actinomycetota</taxon>
        <taxon>Actinomycetes</taxon>
        <taxon>Kitasatosporales</taxon>
        <taxon>Streptomycetaceae</taxon>
        <taxon>Streptomyces</taxon>
    </lineage>
</organism>
<keyword evidence="4" id="KW-1185">Reference proteome</keyword>
<dbReference type="PANTHER" id="PTHR35201:SF4">
    <property type="entry name" value="BETA-PINACENE SYNTHASE-RELATED"/>
    <property type="match status" value="1"/>
</dbReference>
<evidence type="ECO:0000256" key="1">
    <source>
        <dbReference type="ARBA" id="ARBA00023239"/>
    </source>
</evidence>
<dbReference type="InterPro" id="IPR008949">
    <property type="entry name" value="Isoprenoid_synthase_dom_sf"/>
</dbReference>
<evidence type="ECO:0000313" key="3">
    <source>
        <dbReference type="EMBL" id="MFI1962675.1"/>
    </source>
</evidence>
<dbReference type="InterPro" id="IPR034686">
    <property type="entry name" value="Terpene_cyclase-like_2"/>
</dbReference>
<accession>A0ABW7UJ27</accession>
<reference evidence="3 4" key="1">
    <citation type="submission" date="2024-10" db="EMBL/GenBank/DDBJ databases">
        <title>The Natural Products Discovery Center: Release of the First 8490 Sequenced Strains for Exploring Actinobacteria Biosynthetic Diversity.</title>
        <authorList>
            <person name="Kalkreuter E."/>
            <person name="Kautsar S.A."/>
            <person name="Yang D."/>
            <person name="Bader C.D."/>
            <person name="Teijaro C.N."/>
            <person name="Fluegel L."/>
            <person name="Davis C.M."/>
            <person name="Simpson J.R."/>
            <person name="Lauterbach L."/>
            <person name="Steele A.D."/>
            <person name="Gui C."/>
            <person name="Meng S."/>
            <person name="Li G."/>
            <person name="Viehrig K."/>
            <person name="Ye F."/>
            <person name="Su P."/>
            <person name="Kiefer A.F."/>
            <person name="Nichols A."/>
            <person name="Cepeda A.J."/>
            <person name="Yan W."/>
            <person name="Fan B."/>
            <person name="Jiang Y."/>
            <person name="Adhikari A."/>
            <person name="Zheng C.-J."/>
            <person name="Schuster L."/>
            <person name="Cowan T.M."/>
            <person name="Smanski M.J."/>
            <person name="Chevrette M.G."/>
            <person name="De Carvalho L.P.S."/>
            <person name="Shen B."/>
        </authorList>
    </citation>
    <scope>NUCLEOTIDE SEQUENCE [LARGE SCALE GENOMIC DNA]</scope>
    <source>
        <strain evidence="3 4">NPDC020327</strain>
    </source>
</reference>
<dbReference type="Proteomes" id="UP001611548">
    <property type="component" value="Unassembled WGS sequence"/>
</dbReference>
<dbReference type="Pfam" id="PF19086">
    <property type="entry name" value="Terpene_syn_C_2"/>
    <property type="match status" value="1"/>
</dbReference>
<keyword evidence="2" id="KW-0479">Metal-binding</keyword>
<sequence>MDLLVPPFVTPHTPRINPHASLARDHLKAWSRQIGMVPDGPEGDRFDGVLLDRLAAWAYPYASQDKILLMADWMGWFFAFDDILDNTDEGRDQEFAAFVADTINSVHNSAPPPRHDPDVEPYRVAMKDLWTRTTTDMPRSWCRRLATDLMEYLNSYRTQALVNAHLAALSEDFYRAHRLASSAVLVSLDIGEAATGHPLSETLLVHPYVRVAREAANNVVSWVNDLYSAPKELGLGDLCNYVAVLQRQYGCSSNEATERVAAQVTQQTERFLQAEDSIHAYLIPHVAPPERQALRLMLEGLACWMNGNSAWSAETARYRVRHVANPSAGPKELP</sequence>
<keyword evidence="2" id="KW-0460">Magnesium</keyword>
<dbReference type="RefSeq" id="WP_055470269.1">
    <property type="nucleotide sequence ID" value="NZ_JBIRWE010000001.1"/>
</dbReference>
<comment type="caution">
    <text evidence="3">The sequence shown here is derived from an EMBL/GenBank/DDBJ whole genome shotgun (WGS) entry which is preliminary data.</text>
</comment>
<dbReference type="EC" id="4.2.3.-" evidence="2"/>
<gene>
    <name evidence="3" type="ORF">ACH429_00775</name>
</gene>
<dbReference type="SFLD" id="SFLDS00005">
    <property type="entry name" value="Isoprenoid_Synthase_Type_I"/>
    <property type="match status" value="1"/>
</dbReference>
<evidence type="ECO:0000256" key="2">
    <source>
        <dbReference type="RuleBase" id="RU366034"/>
    </source>
</evidence>
<evidence type="ECO:0000313" key="4">
    <source>
        <dbReference type="Proteomes" id="UP001611548"/>
    </source>
</evidence>
<comment type="similarity">
    <text evidence="2">Belongs to the terpene synthase family.</text>
</comment>
<dbReference type="PANTHER" id="PTHR35201">
    <property type="entry name" value="TERPENE SYNTHASE"/>
    <property type="match status" value="1"/>
</dbReference>
<comment type="cofactor">
    <cofactor evidence="2">
        <name>Mg(2+)</name>
        <dbReference type="ChEBI" id="CHEBI:18420"/>
    </cofactor>
</comment>
<keyword evidence="1 2" id="KW-0456">Lyase</keyword>
<dbReference type="EMBL" id="JBIRWE010000001">
    <property type="protein sequence ID" value="MFI1962675.1"/>
    <property type="molecule type" value="Genomic_DNA"/>
</dbReference>
<name>A0ABW7UJ27_9ACTN</name>